<dbReference type="SUPFAM" id="SSF64518">
    <property type="entry name" value="Phase 1 flagellin"/>
    <property type="match status" value="1"/>
</dbReference>
<dbReference type="PANTHER" id="PTHR42792:SF2">
    <property type="entry name" value="FLAGELLIN"/>
    <property type="match status" value="1"/>
</dbReference>
<dbReference type="InterPro" id="IPR001029">
    <property type="entry name" value="Flagellin_N"/>
</dbReference>
<dbReference type="GO" id="GO:0009288">
    <property type="term" value="C:bacterial-type flagellum"/>
    <property type="evidence" value="ECO:0007669"/>
    <property type="project" value="InterPro"/>
</dbReference>
<dbReference type="PRINTS" id="PR00207">
    <property type="entry name" value="FLAGELLIN"/>
</dbReference>
<accession>A0A382WSN0</accession>
<reference evidence="2" key="1">
    <citation type="submission" date="2018-05" db="EMBL/GenBank/DDBJ databases">
        <authorList>
            <person name="Lanie J.A."/>
            <person name="Ng W.-L."/>
            <person name="Kazmierczak K.M."/>
            <person name="Andrzejewski T.M."/>
            <person name="Davidsen T.M."/>
            <person name="Wayne K.J."/>
            <person name="Tettelin H."/>
            <person name="Glass J.I."/>
            <person name="Rusch D."/>
            <person name="Podicherti R."/>
            <person name="Tsui H.-C.T."/>
            <person name="Winkler M.E."/>
        </authorList>
    </citation>
    <scope>NUCLEOTIDE SEQUENCE</scope>
</reference>
<sequence>MALVINTNVSSLTAQRALAESSEELKTAMERLSTGSKINSAADDAAGLAMTQRMTAQVRGLAMAVKNANDGQALTQSIEGALGEVSDMLQRMRELALQAANGTNSSADRTFLQSEVNLLIQEISRVAASTRYNVELILDGTFLNNALQVGIEEGENIIFSVESVAAENVGAHTLIGNGVGARA</sequence>
<organism evidence="2">
    <name type="scientific">marine metagenome</name>
    <dbReference type="NCBI Taxonomy" id="408172"/>
    <lineage>
        <taxon>unclassified sequences</taxon>
        <taxon>metagenomes</taxon>
        <taxon>ecological metagenomes</taxon>
    </lineage>
</organism>
<evidence type="ECO:0000259" key="1">
    <source>
        <dbReference type="Pfam" id="PF00669"/>
    </source>
</evidence>
<dbReference type="Pfam" id="PF00669">
    <property type="entry name" value="Flagellin_N"/>
    <property type="match status" value="1"/>
</dbReference>
<feature type="non-terminal residue" evidence="2">
    <location>
        <position position="183"/>
    </location>
</feature>
<dbReference type="GO" id="GO:0005198">
    <property type="term" value="F:structural molecule activity"/>
    <property type="evidence" value="ECO:0007669"/>
    <property type="project" value="InterPro"/>
</dbReference>
<dbReference type="Gene3D" id="6.10.280.190">
    <property type="match status" value="1"/>
</dbReference>
<protein>
    <recommendedName>
        <fullName evidence="1">Flagellin N-terminal domain-containing protein</fullName>
    </recommendedName>
</protein>
<gene>
    <name evidence="2" type="ORF">METZ01_LOCUS414102</name>
</gene>
<dbReference type="EMBL" id="UINC01161834">
    <property type="protein sequence ID" value="SVD61248.1"/>
    <property type="molecule type" value="Genomic_DNA"/>
</dbReference>
<evidence type="ECO:0000313" key="2">
    <source>
        <dbReference type="EMBL" id="SVD61248.1"/>
    </source>
</evidence>
<dbReference type="PANTHER" id="PTHR42792">
    <property type="entry name" value="FLAGELLIN"/>
    <property type="match status" value="1"/>
</dbReference>
<name>A0A382WSN0_9ZZZZ</name>
<feature type="domain" description="Flagellin N-terminal" evidence="1">
    <location>
        <begin position="5"/>
        <end position="141"/>
    </location>
</feature>
<dbReference type="AlphaFoldDB" id="A0A382WSN0"/>
<proteinExistence type="predicted"/>
<dbReference type="Gene3D" id="1.20.1330.10">
    <property type="entry name" value="f41 fragment of flagellin, N-terminal domain"/>
    <property type="match status" value="1"/>
</dbReference>
<dbReference type="InterPro" id="IPR001492">
    <property type="entry name" value="Flagellin"/>
</dbReference>